<protein>
    <submittedName>
        <fullName evidence="2">Uncharacterized protein</fullName>
    </submittedName>
</protein>
<keyword evidence="3" id="KW-1185">Reference proteome</keyword>
<dbReference type="RefSeq" id="WP_270078532.1">
    <property type="nucleotide sequence ID" value="NZ_CP115174.1"/>
</dbReference>
<gene>
    <name evidence="2" type="ORF">PBT88_07285</name>
</gene>
<evidence type="ECO:0000256" key="1">
    <source>
        <dbReference type="SAM" id="Coils"/>
    </source>
</evidence>
<organism evidence="2 3">
    <name type="scientific">Sphingomonas abietis</name>
    <dbReference type="NCBI Taxonomy" id="3012344"/>
    <lineage>
        <taxon>Bacteria</taxon>
        <taxon>Pseudomonadati</taxon>
        <taxon>Pseudomonadota</taxon>
        <taxon>Alphaproteobacteria</taxon>
        <taxon>Sphingomonadales</taxon>
        <taxon>Sphingomonadaceae</taxon>
        <taxon>Sphingomonas</taxon>
    </lineage>
</organism>
<sequence length="170" mass="18660">MGEIASIIATLRAMASNYAGGHRWDHLDGEVVTAAADALSAASQELADFKASTAYRHSLIGRTEARAELAELQLEAALQRAATAESRLYSYSQHRAARWKQMADFIQSRAPDLWPDYAAISANGSIYTDSAWIEPTYERAMNVLRHRAERAEEEATALRARASDTTGEEG</sequence>
<reference evidence="2 3" key="1">
    <citation type="submission" date="2022-12" db="EMBL/GenBank/DDBJ databases">
        <title>Sphingomonas abieness sp. nov., an endophytic bacterium isolated from Abies koreana.</title>
        <authorList>
            <person name="Jiang L."/>
            <person name="Lee J."/>
        </authorList>
    </citation>
    <scope>NUCLEOTIDE SEQUENCE [LARGE SCALE GENOMIC DNA]</scope>
    <source>
        <strain evidence="3">PAMB 00755</strain>
    </source>
</reference>
<accession>A0ABY7NQV4</accession>
<evidence type="ECO:0000313" key="3">
    <source>
        <dbReference type="Proteomes" id="UP001210865"/>
    </source>
</evidence>
<evidence type="ECO:0000313" key="2">
    <source>
        <dbReference type="EMBL" id="WBO23903.1"/>
    </source>
</evidence>
<proteinExistence type="predicted"/>
<keyword evidence="1" id="KW-0175">Coiled coil</keyword>
<feature type="coiled-coil region" evidence="1">
    <location>
        <begin position="60"/>
        <end position="87"/>
    </location>
</feature>
<dbReference type="EMBL" id="CP115174">
    <property type="protein sequence ID" value="WBO23903.1"/>
    <property type="molecule type" value="Genomic_DNA"/>
</dbReference>
<name>A0ABY7NQV4_9SPHN</name>
<dbReference type="Proteomes" id="UP001210865">
    <property type="component" value="Chromosome"/>
</dbReference>
<feature type="coiled-coil region" evidence="1">
    <location>
        <begin position="141"/>
        <end position="168"/>
    </location>
</feature>